<name>A0A1F7ZTF2_9EURO</name>
<feature type="transmembrane region" description="Helical" evidence="8">
    <location>
        <begin position="574"/>
        <end position="591"/>
    </location>
</feature>
<dbReference type="Gene3D" id="4.10.240.10">
    <property type="entry name" value="Zn(2)-C6 fungal-type DNA-binding domain"/>
    <property type="match status" value="1"/>
</dbReference>
<dbReference type="PROSITE" id="PS50048">
    <property type="entry name" value="ZN2_CY6_FUNGAL_2"/>
    <property type="match status" value="1"/>
</dbReference>
<feature type="domain" description="Zn(2)-C6 fungal-type" evidence="9">
    <location>
        <begin position="46"/>
        <end position="75"/>
    </location>
</feature>
<dbReference type="CDD" id="cd00067">
    <property type="entry name" value="GAL4"/>
    <property type="match status" value="1"/>
</dbReference>
<comment type="subcellular location">
    <subcellularLocation>
        <location evidence="1">Nucleus</location>
    </subcellularLocation>
</comment>
<dbReference type="GO" id="GO:0000981">
    <property type="term" value="F:DNA-binding transcription factor activity, RNA polymerase II-specific"/>
    <property type="evidence" value="ECO:0007669"/>
    <property type="project" value="InterPro"/>
</dbReference>
<sequence length="734" mass="81665">MTPGTPNHDANPTRSVTPIPSTRKHRLEDAYDASDNRRKDPKVSRACDSCKVKKIRCSGTAPCQHCNRRRLTCTYASKYLRGRPPTPPPLSTCREPATACAGRIPDVQHTSSRSTSTTSGDVQVNEQPQVNIAEGTSGASVNVGDGAPSRASPELVIEGQYVDPTSGLTSFHHAWRKISMQQRDIASPRTSEAEMNQPLVSAGDRPFYQDAHNSDPFPDASTARDLLCFYFDSCVVTYRIFHRQTVESWLEAVLNNRRTNRPSTHTIGIAKYSVILTILAIARFRISKSEASNDEVSALRSTDPLFCAAMDLTDTERGFPRLESAQARLIQVLYLLQTSRVNRAWYVFGNVYQIVSSLGLHRRRSRKQNPLSNGLSNYAKAQCAKRVFWVTYTIDKYLSVVMGRPQLLHDDDIDQDFPDSVNDEDIGPDGLVTVEAAEDCHVDALIFHAKIAHIIGRISRQVYSVGSSVGEGRKAAAYHIVHELHVWRANLPLHLGTIKPSTLIPSFRREATALQLAYSHALIHVNRPFLLGDVVSSDDESEVKDRIAECISAAKTVLELVNTMAKDANLLHSFWWTHYVSFCALAVVYIWNIQCKSHNDQFLENESSYVKLFDLAEKCRAHLAWTGSAASPGRRYAAILDELRLEAQRETINNTITDSGQRMTGRVEHTSNSQLNVFDASGLAEAPFECITSTDKPVNAVPSMLETWQAVDWLDLDASAFYSALDDLGISPTW</sequence>
<evidence type="ECO:0000259" key="9">
    <source>
        <dbReference type="PROSITE" id="PS50048"/>
    </source>
</evidence>
<keyword evidence="8" id="KW-1133">Transmembrane helix</keyword>
<dbReference type="GO" id="GO:0005634">
    <property type="term" value="C:nucleus"/>
    <property type="evidence" value="ECO:0007669"/>
    <property type="project" value="UniProtKB-SubCell"/>
</dbReference>
<evidence type="ECO:0000256" key="1">
    <source>
        <dbReference type="ARBA" id="ARBA00004123"/>
    </source>
</evidence>
<feature type="compositionally biased region" description="Low complexity" evidence="7">
    <location>
        <begin position="110"/>
        <end position="119"/>
    </location>
</feature>
<dbReference type="GO" id="GO:0045944">
    <property type="term" value="P:positive regulation of transcription by RNA polymerase II"/>
    <property type="evidence" value="ECO:0007669"/>
    <property type="project" value="TreeGrafter"/>
</dbReference>
<dbReference type="SUPFAM" id="SSF57701">
    <property type="entry name" value="Zn2/Cys6 DNA-binding domain"/>
    <property type="match status" value="1"/>
</dbReference>
<dbReference type="Pfam" id="PF04082">
    <property type="entry name" value="Fungal_trans"/>
    <property type="match status" value="1"/>
</dbReference>
<dbReference type="OrthoDB" id="2579025at2759"/>
<dbReference type="GO" id="GO:0043565">
    <property type="term" value="F:sequence-specific DNA binding"/>
    <property type="evidence" value="ECO:0007669"/>
    <property type="project" value="TreeGrafter"/>
</dbReference>
<dbReference type="InterPro" id="IPR051711">
    <property type="entry name" value="Stress_Response_Reg"/>
</dbReference>
<dbReference type="PANTHER" id="PTHR47540:SF2">
    <property type="entry name" value="ZN(II)2CYS6 TRANSCRIPTION FACTOR (EUROFUNG)"/>
    <property type="match status" value="1"/>
</dbReference>
<protein>
    <submittedName>
        <fullName evidence="10">C6 transcription factor</fullName>
    </submittedName>
</protein>
<evidence type="ECO:0000256" key="6">
    <source>
        <dbReference type="ARBA" id="ARBA00023242"/>
    </source>
</evidence>
<dbReference type="InterPro" id="IPR036864">
    <property type="entry name" value="Zn2-C6_fun-type_DNA-bd_sf"/>
</dbReference>
<feature type="compositionally biased region" description="Polar residues" evidence="7">
    <location>
        <begin position="1"/>
        <end position="20"/>
    </location>
</feature>
<feature type="compositionally biased region" description="Basic and acidic residues" evidence="7">
    <location>
        <begin position="26"/>
        <end position="45"/>
    </location>
</feature>
<dbReference type="SMART" id="SM00066">
    <property type="entry name" value="GAL4"/>
    <property type="match status" value="1"/>
</dbReference>
<dbReference type="GO" id="GO:0008270">
    <property type="term" value="F:zinc ion binding"/>
    <property type="evidence" value="ECO:0007669"/>
    <property type="project" value="InterPro"/>
</dbReference>
<keyword evidence="6" id="KW-0539">Nucleus</keyword>
<evidence type="ECO:0000256" key="2">
    <source>
        <dbReference type="ARBA" id="ARBA00022723"/>
    </source>
</evidence>
<keyword evidence="4" id="KW-0238">DNA-binding</keyword>
<keyword evidence="8" id="KW-0812">Transmembrane</keyword>
<feature type="region of interest" description="Disordered" evidence="7">
    <location>
        <begin position="132"/>
        <end position="151"/>
    </location>
</feature>
<dbReference type="PANTHER" id="PTHR47540">
    <property type="entry name" value="THIAMINE REPRESSIBLE GENES REGULATORY PROTEIN THI5"/>
    <property type="match status" value="1"/>
</dbReference>
<dbReference type="SMART" id="SM00906">
    <property type="entry name" value="Fungal_trans"/>
    <property type="match status" value="1"/>
</dbReference>
<feature type="region of interest" description="Disordered" evidence="7">
    <location>
        <begin position="103"/>
        <end position="126"/>
    </location>
</feature>
<dbReference type="EMBL" id="LYCR01000091">
    <property type="protein sequence ID" value="OGM42355.1"/>
    <property type="molecule type" value="Genomic_DNA"/>
</dbReference>
<evidence type="ECO:0000313" key="10">
    <source>
        <dbReference type="EMBL" id="OGM42355.1"/>
    </source>
</evidence>
<proteinExistence type="predicted"/>
<dbReference type="PROSITE" id="PS00463">
    <property type="entry name" value="ZN2_CY6_FUNGAL_1"/>
    <property type="match status" value="1"/>
</dbReference>
<organism evidence="10 11">
    <name type="scientific">Aspergillus bombycis</name>
    <dbReference type="NCBI Taxonomy" id="109264"/>
    <lineage>
        <taxon>Eukaryota</taxon>
        <taxon>Fungi</taxon>
        <taxon>Dikarya</taxon>
        <taxon>Ascomycota</taxon>
        <taxon>Pezizomycotina</taxon>
        <taxon>Eurotiomycetes</taxon>
        <taxon>Eurotiomycetidae</taxon>
        <taxon>Eurotiales</taxon>
        <taxon>Aspergillaceae</taxon>
        <taxon>Aspergillus</taxon>
    </lineage>
</organism>
<keyword evidence="11" id="KW-1185">Reference proteome</keyword>
<evidence type="ECO:0000313" key="11">
    <source>
        <dbReference type="Proteomes" id="UP000179179"/>
    </source>
</evidence>
<dbReference type="GeneID" id="34451279"/>
<keyword evidence="2" id="KW-0479">Metal-binding</keyword>
<evidence type="ECO:0000256" key="5">
    <source>
        <dbReference type="ARBA" id="ARBA00023163"/>
    </source>
</evidence>
<dbReference type="GO" id="GO:0006351">
    <property type="term" value="P:DNA-templated transcription"/>
    <property type="evidence" value="ECO:0007669"/>
    <property type="project" value="InterPro"/>
</dbReference>
<dbReference type="AlphaFoldDB" id="A0A1F7ZTF2"/>
<dbReference type="CDD" id="cd12148">
    <property type="entry name" value="fungal_TF_MHR"/>
    <property type="match status" value="1"/>
</dbReference>
<evidence type="ECO:0000256" key="4">
    <source>
        <dbReference type="ARBA" id="ARBA00023125"/>
    </source>
</evidence>
<feature type="region of interest" description="Disordered" evidence="7">
    <location>
        <begin position="1"/>
        <end position="45"/>
    </location>
</feature>
<keyword evidence="3" id="KW-0805">Transcription regulation</keyword>
<comment type="caution">
    <text evidence="10">The sequence shown here is derived from an EMBL/GenBank/DDBJ whole genome shotgun (WGS) entry which is preliminary data.</text>
</comment>
<dbReference type="Proteomes" id="UP000179179">
    <property type="component" value="Unassembled WGS sequence"/>
</dbReference>
<keyword evidence="8" id="KW-0472">Membrane</keyword>
<gene>
    <name evidence="10" type="ORF">ABOM_007889</name>
</gene>
<evidence type="ECO:0000256" key="7">
    <source>
        <dbReference type="SAM" id="MobiDB-lite"/>
    </source>
</evidence>
<dbReference type="InterPro" id="IPR007219">
    <property type="entry name" value="XnlR_reg_dom"/>
</dbReference>
<dbReference type="InterPro" id="IPR001138">
    <property type="entry name" value="Zn2Cys6_DnaBD"/>
</dbReference>
<evidence type="ECO:0000256" key="3">
    <source>
        <dbReference type="ARBA" id="ARBA00023015"/>
    </source>
</evidence>
<dbReference type="RefSeq" id="XP_022386072.1">
    <property type="nucleotide sequence ID" value="XM_022535018.1"/>
</dbReference>
<reference evidence="10 11" key="1">
    <citation type="journal article" date="2016" name="Genome Biol. Evol.">
        <title>Draft genome sequence of an aflatoxigenic Aspergillus species, A. bombycis.</title>
        <authorList>
            <person name="Moore G.G."/>
            <person name="Mack B.M."/>
            <person name="Beltz S.B."/>
            <person name="Gilbert M.K."/>
        </authorList>
    </citation>
    <scope>NUCLEOTIDE SEQUENCE [LARGE SCALE GENOMIC DNA]</scope>
    <source>
        <strain evidence="11">NRRL 26010</strain>
    </source>
</reference>
<dbReference type="Pfam" id="PF00172">
    <property type="entry name" value="Zn_clus"/>
    <property type="match status" value="1"/>
</dbReference>
<evidence type="ECO:0000256" key="8">
    <source>
        <dbReference type="SAM" id="Phobius"/>
    </source>
</evidence>
<keyword evidence="5" id="KW-0804">Transcription</keyword>
<accession>A0A1F7ZTF2</accession>